<keyword evidence="1" id="KW-0472">Membrane</keyword>
<evidence type="ECO:0000313" key="2">
    <source>
        <dbReference type="EMBL" id="KAJ4448036.1"/>
    </source>
</evidence>
<feature type="transmembrane region" description="Helical" evidence="1">
    <location>
        <begin position="130"/>
        <end position="153"/>
    </location>
</feature>
<feature type="transmembrane region" description="Helical" evidence="1">
    <location>
        <begin position="94"/>
        <end position="124"/>
    </location>
</feature>
<evidence type="ECO:0000256" key="1">
    <source>
        <dbReference type="SAM" id="Phobius"/>
    </source>
</evidence>
<comment type="caution">
    <text evidence="2">The sequence shown here is derived from an EMBL/GenBank/DDBJ whole genome shotgun (WGS) entry which is preliminary data.</text>
</comment>
<keyword evidence="1" id="KW-1133">Transmembrane helix</keyword>
<dbReference type="EMBL" id="JAJSOF020000005">
    <property type="protein sequence ID" value="KAJ4448036.1"/>
    <property type="molecule type" value="Genomic_DNA"/>
</dbReference>
<proteinExistence type="predicted"/>
<protein>
    <submittedName>
        <fullName evidence="2">Uncharacterized protein</fullName>
    </submittedName>
</protein>
<reference evidence="2 3" key="1">
    <citation type="journal article" date="2022" name="Allergy">
        <title>Genome assembly and annotation of Periplaneta americana reveal a comprehensive cockroach allergen profile.</title>
        <authorList>
            <person name="Wang L."/>
            <person name="Xiong Q."/>
            <person name="Saelim N."/>
            <person name="Wang L."/>
            <person name="Nong W."/>
            <person name="Wan A.T."/>
            <person name="Shi M."/>
            <person name="Liu X."/>
            <person name="Cao Q."/>
            <person name="Hui J.H.L."/>
            <person name="Sookrung N."/>
            <person name="Leung T.F."/>
            <person name="Tungtrongchitr A."/>
            <person name="Tsui S.K.W."/>
        </authorList>
    </citation>
    <scope>NUCLEOTIDE SEQUENCE [LARGE SCALE GENOMIC DNA]</scope>
    <source>
        <strain evidence="2">PWHHKU_190912</strain>
    </source>
</reference>
<dbReference type="Proteomes" id="UP001148838">
    <property type="component" value="Unassembled WGS sequence"/>
</dbReference>
<sequence length="188" mass="20610">MCRSSSTIPGLNDLFENGLYFQQDAAPPHFHVNSSGRQHSMKCAKCKRCRPVCTVVQQEGVESIPASSYQCTMVHCVLCGAAIIIVINTTVSITIVIVVSITVIIIFSTNIFIIFTTTIISTIIIDPTAVINIVSGAIIIVISTILTTNNIIFSLIHRHLLLLHLPFLHCLHRPLILSIFSFITVPSL</sequence>
<evidence type="ECO:0000313" key="3">
    <source>
        <dbReference type="Proteomes" id="UP001148838"/>
    </source>
</evidence>
<name>A0ABQ8TQ34_PERAM</name>
<organism evidence="2 3">
    <name type="scientific">Periplaneta americana</name>
    <name type="common">American cockroach</name>
    <name type="synonym">Blatta americana</name>
    <dbReference type="NCBI Taxonomy" id="6978"/>
    <lineage>
        <taxon>Eukaryota</taxon>
        <taxon>Metazoa</taxon>
        <taxon>Ecdysozoa</taxon>
        <taxon>Arthropoda</taxon>
        <taxon>Hexapoda</taxon>
        <taxon>Insecta</taxon>
        <taxon>Pterygota</taxon>
        <taxon>Neoptera</taxon>
        <taxon>Polyneoptera</taxon>
        <taxon>Dictyoptera</taxon>
        <taxon>Blattodea</taxon>
        <taxon>Blattoidea</taxon>
        <taxon>Blattidae</taxon>
        <taxon>Blattinae</taxon>
        <taxon>Periplaneta</taxon>
    </lineage>
</organism>
<gene>
    <name evidence="2" type="ORF">ANN_10048</name>
</gene>
<accession>A0ABQ8TQ34</accession>
<keyword evidence="3" id="KW-1185">Reference proteome</keyword>
<keyword evidence="1" id="KW-0812">Transmembrane</keyword>